<reference evidence="3" key="1">
    <citation type="journal article" date="2017" name="Nat. Ecol. Evol.">
        <title>Genome expansion and lineage-specific genetic innovations in the forest pathogenic fungi Armillaria.</title>
        <authorList>
            <person name="Sipos G."/>
            <person name="Prasanna A.N."/>
            <person name="Walter M.C."/>
            <person name="O'Connor E."/>
            <person name="Balint B."/>
            <person name="Krizsan K."/>
            <person name="Kiss B."/>
            <person name="Hess J."/>
            <person name="Varga T."/>
            <person name="Slot J."/>
            <person name="Riley R."/>
            <person name="Boka B."/>
            <person name="Rigling D."/>
            <person name="Barry K."/>
            <person name="Lee J."/>
            <person name="Mihaltcheva S."/>
            <person name="LaButti K."/>
            <person name="Lipzen A."/>
            <person name="Waldron R."/>
            <person name="Moloney N.M."/>
            <person name="Sperisen C."/>
            <person name="Kredics L."/>
            <person name="Vagvoelgyi C."/>
            <person name="Patrignani A."/>
            <person name="Fitzpatrick D."/>
            <person name="Nagy I."/>
            <person name="Doyle S."/>
            <person name="Anderson J.B."/>
            <person name="Grigoriev I.V."/>
            <person name="Gueldener U."/>
            <person name="Muensterkoetter M."/>
            <person name="Nagy L.G."/>
        </authorList>
    </citation>
    <scope>NUCLEOTIDE SEQUENCE [LARGE SCALE GENOMIC DNA]</scope>
    <source>
        <strain evidence="3">Ar21-2</strain>
    </source>
</reference>
<evidence type="ECO:0000313" key="3">
    <source>
        <dbReference type="Proteomes" id="UP000217790"/>
    </source>
</evidence>
<feature type="region of interest" description="Disordered" evidence="1">
    <location>
        <begin position="1"/>
        <end position="58"/>
    </location>
</feature>
<feature type="compositionally biased region" description="Polar residues" evidence="1">
    <location>
        <begin position="12"/>
        <end position="29"/>
    </location>
</feature>
<name>A0A2H3DCI2_ARMGA</name>
<evidence type="ECO:0000256" key="1">
    <source>
        <dbReference type="SAM" id="MobiDB-lite"/>
    </source>
</evidence>
<evidence type="ECO:0000313" key="2">
    <source>
        <dbReference type="EMBL" id="PBK91830.1"/>
    </source>
</evidence>
<proteinExistence type="predicted"/>
<gene>
    <name evidence="2" type="ORF">ARMGADRAFT_1013622</name>
</gene>
<protein>
    <submittedName>
        <fullName evidence="2">Uncharacterized protein</fullName>
    </submittedName>
</protein>
<dbReference type="Proteomes" id="UP000217790">
    <property type="component" value="Unassembled WGS sequence"/>
</dbReference>
<keyword evidence="3" id="KW-1185">Reference proteome</keyword>
<feature type="compositionally biased region" description="Basic residues" evidence="1">
    <location>
        <begin position="1"/>
        <end position="10"/>
    </location>
</feature>
<dbReference type="AlphaFoldDB" id="A0A2H3DCI2"/>
<dbReference type="EMBL" id="KZ293660">
    <property type="protein sequence ID" value="PBK91830.1"/>
    <property type="molecule type" value="Genomic_DNA"/>
</dbReference>
<dbReference type="InParanoid" id="A0A2H3DCI2"/>
<accession>A0A2H3DCI2</accession>
<sequence length="70" mass="7851">MASPPKKVRQHGSFTTNLPISVVTTNTSVRHPLLDTRRDTSSVNSTSPGDSLWKKKRPRMSVLSDYIRGR</sequence>
<organism evidence="2 3">
    <name type="scientific">Armillaria gallica</name>
    <name type="common">Bulbous honey fungus</name>
    <name type="synonym">Armillaria bulbosa</name>
    <dbReference type="NCBI Taxonomy" id="47427"/>
    <lineage>
        <taxon>Eukaryota</taxon>
        <taxon>Fungi</taxon>
        <taxon>Dikarya</taxon>
        <taxon>Basidiomycota</taxon>
        <taxon>Agaricomycotina</taxon>
        <taxon>Agaricomycetes</taxon>
        <taxon>Agaricomycetidae</taxon>
        <taxon>Agaricales</taxon>
        <taxon>Marasmiineae</taxon>
        <taxon>Physalacriaceae</taxon>
        <taxon>Armillaria</taxon>
    </lineage>
</organism>